<evidence type="ECO:0000256" key="6">
    <source>
        <dbReference type="SAM" id="SignalP"/>
    </source>
</evidence>
<dbReference type="HOGENOM" id="CLU_016043_1_7_11"/>
<evidence type="ECO:0000256" key="2">
    <source>
        <dbReference type="ARBA" id="ARBA00022670"/>
    </source>
</evidence>
<proteinExistence type="inferred from homology"/>
<evidence type="ECO:0000256" key="4">
    <source>
        <dbReference type="ARBA" id="ARBA00022807"/>
    </source>
</evidence>
<dbReference type="GO" id="GO:0008234">
    <property type="term" value="F:cysteine-type peptidase activity"/>
    <property type="evidence" value="ECO:0007669"/>
    <property type="project" value="UniProtKB-KW"/>
</dbReference>
<dbReference type="RefSeq" id="WP_005986970.1">
    <property type="nucleotide sequence ID" value="NZ_JH470338.1"/>
</dbReference>
<gene>
    <name evidence="8" type="ORF">HMPREF0045_01427</name>
</gene>
<dbReference type="STRING" id="435830.HMPREF0045_01427"/>
<dbReference type="EMBL" id="ACRN01000011">
    <property type="protein sequence ID" value="EHM87740.1"/>
    <property type="molecule type" value="Genomic_DNA"/>
</dbReference>
<organism evidence="8 9">
    <name type="scientific">Actinomyces graevenitzii C83</name>
    <dbReference type="NCBI Taxonomy" id="435830"/>
    <lineage>
        <taxon>Bacteria</taxon>
        <taxon>Bacillati</taxon>
        <taxon>Actinomycetota</taxon>
        <taxon>Actinomycetes</taxon>
        <taxon>Actinomycetales</taxon>
        <taxon>Actinomycetaceae</taxon>
        <taxon>Actinomyces</taxon>
    </lineage>
</organism>
<accession>G9PGQ3</accession>
<feature type="chain" id="PRO_5038418352" description="NlpC/P60 domain-containing protein" evidence="6">
    <location>
        <begin position="45"/>
        <end position="277"/>
    </location>
</feature>
<evidence type="ECO:0000313" key="8">
    <source>
        <dbReference type="EMBL" id="EHM87740.1"/>
    </source>
</evidence>
<feature type="compositionally biased region" description="Low complexity" evidence="5">
    <location>
        <begin position="111"/>
        <end position="122"/>
    </location>
</feature>
<dbReference type="AlphaFoldDB" id="G9PGQ3"/>
<name>G9PGQ3_9ACTO</name>
<evidence type="ECO:0000256" key="1">
    <source>
        <dbReference type="ARBA" id="ARBA00007074"/>
    </source>
</evidence>
<dbReference type="GO" id="GO:0006508">
    <property type="term" value="P:proteolysis"/>
    <property type="evidence" value="ECO:0007669"/>
    <property type="project" value="UniProtKB-KW"/>
</dbReference>
<feature type="region of interest" description="Disordered" evidence="5">
    <location>
        <begin position="102"/>
        <end position="167"/>
    </location>
</feature>
<dbReference type="InterPro" id="IPR038765">
    <property type="entry name" value="Papain-like_cys_pep_sf"/>
</dbReference>
<dbReference type="PANTHER" id="PTHR47053:SF1">
    <property type="entry name" value="MUREIN DD-ENDOPEPTIDASE MEPH-RELATED"/>
    <property type="match status" value="1"/>
</dbReference>
<feature type="domain" description="NlpC/P60" evidence="7">
    <location>
        <begin position="167"/>
        <end position="277"/>
    </location>
</feature>
<protein>
    <recommendedName>
        <fullName evidence="7">NlpC/P60 domain-containing protein</fullName>
    </recommendedName>
</protein>
<keyword evidence="9" id="KW-1185">Reference proteome</keyword>
<reference evidence="8 9" key="1">
    <citation type="submission" date="2011-10" db="EMBL/GenBank/DDBJ databases">
        <title>The Genome Sequence of Actinomyces graevenitzii C83.</title>
        <authorList>
            <consortium name="The Broad Institute Genome Sequencing Platform"/>
            <consortium name="The Broad Institute Genome Sequencing Center for Infectious Disease"/>
            <person name="Earl A."/>
            <person name="Ward D."/>
            <person name="Feldgarden M."/>
            <person name="Gevers D."/>
            <person name="Sibley C.D."/>
            <person name="Field T.R."/>
            <person name="Grinwis M."/>
            <person name="Eshaghurshan C.S."/>
            <person name="Surette M.G."/>
            <person name="Young S.K."/>
            <person name="Zeng Q."/>
            <person name="Gargeya S."/>
            <person name="Fitzgerald M."/>
            <person name="Haas B."/>
            <person name="Abouelleil A."/>
            <person name="Alvarado L."/>
            <person name="Arachchi H.M."/>
            <person name="Berlin A."/>
            <person name="Brown A."/>
            <person name="Chapman S.B."/>
            <person name="Chen Z."/>
            <person name="Dunbar C."/>
            <person name="Freedman E."/>
            <person name="Gearin G."/>
            <person name="Goldberg J."/>
            <person name="Griggs A."/>
            <person name="Gujja S."/>
            <person name="Heiman D."/>
            <person name="Howarth C."/>
            <person name="Larson L."/>
            <person name="Lui A."/>
            <person name="MacDonald P.J.P."/>
            <person name="Montmayeur A."/>
            <person name="Murphy C."/>
            <person name="Neiman D."/>
            <person name="Pearson M."/>
            <person name="Priest M."/>
            <person name="Roberts A."/>
            <person name="Saif S."/>
            <person name="Shea T."/>
            <person name="Shenoy N."/>
            <person name="Sisk P."/>
            <person name="Stolte C."/>
            <person name="Sykes S."/>
            <person name="Wortman J."/>
            <person name="Nusbaum C."/>
            <person name="Birren B."/>
        </authorList>
    </citation>
    <scope>NUCLEOTIDE SEQUENCE [LARGE SCALE GENOMIC DNA]</scope>
    <source>
        <strain evidence="8 9">C83</strain>
    </source>
</reference>
<dbReference type="PATRIC" id="fig|435830.3.peg.1376"/>
<dbReference type="InterPro" id="IPR051202">
    <property type="entry name" value="Peptidase_C40"/>
</dbReference>
<comment type="similarity">
    <text evidence="1">Belongs to the peptidase C40 family.</text>
</comment>
<dbReference type="PANTHER" id="PTHR47053">
    <property type="entry name" value="MUREIN DD-ENDOPEPTIDASE MEPH-RELATED"/>
    <property type="match status" value="1"/>
</dbReference>
<comment type="caution">
    <text evidence="8">The sequence shown here is derived from an EMBL/GenBank/DDBJ whole genome shotgun (WGS) entry which is preliminary data.</text>
</comment>
<evidence type="ECO:0000259" key="7">
    <source>
        <dbReference type="PROSITE" id="PS51935"/>
    </source>
</evidence>
<keyword evidence="6" id="KW-0732">Signal</keyword>
<dbReference type="InterPro" id="IPR000064">
    <property type="entry name" value="NLP_P60_dom"/>
</dbReference>
<feature type="signal peptide" evidence="6">
    <location>
        <begin position="1"/>
        <end position="44"/>
    </location>
</feature>
<feature type="compositionally biased region" description="Low complexity" evidence="5">
    <location>
        <begin position="137"/>
        <end position="167"/>
    </location>
</feature>
<dbReference type="OrthoDB" id="9815778at2"/>
<dbReference type="Pfam" id="PF00877">
    <property type="entry name" value="NLPC_P60"/>
    <property type="match status" value="1"/>
</dbReference>
<dbReference type="Proteomes" id="UP000003822">
    <property type="component" value="Unassembled WGS sequence"/>
</dbReference>
<evidence type="ECO:0000313" key="9">
    <source>
        <dbReference type="Proteomes" id="UP000003822"/>
    </source>
</evidence>
<keyword evidence="2" id="KW-0645">Protease</keyword>
<keyword evidence="4" id="KW-0788">Thiol protease</keyword>
<dbReference type="eggNOG" id="COG0791">
    <property type="taxonomic scope" value="Bacteria"/>
</dbReference>
<dbReference type="Gene3D" id="3.90.1720.10">
    <property type="entry name" value="endopeptidase domain like (from Nostoc punctiforme)"/>
    <property type="match status" value="1"/>
</dbReference>
<evidence type="ECO:0000256" key="3">
    <source>
        <dbReference type="ARBA" id="ARBA00022801"/>
    </source>
</evidence>
<dbReference type="PROSITE" id="PS51935">
    <property type="entry name" value="NLPC_P60"/>
    <property type="match status" value="1"/>
</dbReference>
<evidence type="ECO:0000256" key="5">
    <source>
        <dbReference type="SAM" id="MobiDB-lite"/>
    </source>
</evidence>
<dbReference type="SUPFAM" id="SSF54001">
    <property type="entry name" value="Cysteine proteinases"/>
    <property type="match status" value="1"/>
</dbReference>
<keyword evidence="3" id="KW-0378">Hydrolase</keyword>
<sequence>MSKTSTARHRKAARPLNSLVGASPMVRRSLAVAASSGLALTVVASGVAASGTSAQAANSAGTLKSASVTTVALDAREAVTTNAALDVSGDVQWSADSSAQAGVSVEKKAEPAPAATATPAADTNKDKDKAEAEEETTTATQNESESESSSSSSAAATPAETPAPTANTHASSVAALAMQYVGVPYVWGGSSPSGFDCSGLVSYVYAQFGVSLPHQSEGIRAAGTVVSASEARPGDVVWWPGHVGIYMGNGMMVDAANESIGVQYASVYAGATYLRIS</sequence>